<dbReference type="PANTHER" id="PTHR24095">
    <property type="entry name" value="ACETYL-COENZYME A SYNTHETASE"/>
    <property type="match status" value="1"/>
</dbReference>
<dbReference type="InterPro" id="IPR032387">
    <property type="entry name" value="ACAS_N"/>
</dbReference>
<evidence type="ECO:0000256" key="4">
    <source>
        <dbReference type="ARBA" id="ARBA00022741"/>
    </source>
</evidence>
<dbReference type="PANTHER" id="PTHR24095:SF14">
    <property type="entry name" value="ACETYL-COENZYME A SYNTHETASE 1"/>
    <property type="match status" value="1"/>
</dbReference>
<dbReference type="GO" id="GO:0006085">
    <property type="term" value="P:acetyl-CoA biosynthetic process"/>
    <property type="evidence" value="ECO:0007669"/>
    <property type="project" value="TreeGrafter"/>
</dbReference>
<comment type="similarity">
    <text evidence="1">Belongs to the ATP-dependent AMP-binding enzyme family.</text>
</comment>
<evidence type="ECO:0000313" key="10">
    <source>
        <dbReference type="EMBL" id="TCL03472.1"/>
    </source>
</evidence>
<dbReference type="InterPro" id="IPR020845">
    <property type="entry name" value="AMP-binding_CS"/>
</dbReference>
<feature type="domain" description="Acetyl-coenzyme A synthetase N-terminal" evidence="9">
    <location>
        <begin position="42"/>
        <end position="85"/>
    </location>
</feature>
<evidence type="ECO:0000256" key="2">
    <source>
        <dbReference type="ARBA" id="ARBA00013275"/>
    </source>
</evidence>
<feature type="domain" description="AMP-binding enzyme C-terminal" evidence="8">
    <location>
        <begin position="524"/>
        <end position="604"/>
    </location>
</feature>
<dbReference type="Gene3D" id="3.40.50.12780">
    <property type="entry name" value="N-terminal domain of ligase-like"/>
    <property type="match status" value="1"/>
</dbReference>
<evidence type="ECO:0000259" key="7">
    <source>
        <dbReference type="Pfam" id="PF00501"/>
    </source>
</evidence>
<name>A0A4R1N8E7_9GAMM</name>
<evidence type="ECO:0000256" key="1">
    <source>
        <dbReference type="ARBA" id="ARBA00006432"/>
    </source>
</evidence>
<dbReference type="GO" id="GO:0003987">
    <property type="term" value="F:acetate-CoA ligase activity"/>
    <property type="evidence" value="ECO:0007669"/>
    <property type="project" value="UniProtKB-EC"/>
</dbReference>
<dbReference type="InterPro" id="IPR025110">
    <property type="entry name" value="AMP-bd_C"/>
</dbReference>
<dbReference type="Gene3D" id="3.30.300.30">
    <property type="match status" value="1"/>
</dbReference>
<keyword evidence="6" id="KW-0007">Acetylation</keyword>
<dbReference type="InterPro" id="IPR000873">
    <property type="entry name" value="AMP-dep_synth/lig_dom"/>
</dbReference>
<dbReference type="OrthoDB" id="9803968at2"/>
<keyword evidence="5" id="KW-0067">ATP-binding</keyword>
<feature type="domain" description="AMP-dependent synthetase/ligase" evidence="7">
    <location>
        <begin position="94"/>
        <end position="453"/>
    </location>
</feature>
<comment type="caution">
    <text evidence="10">The sequence shown here is derived from an EMBL/GenBank/DDBJ whole genome shotgun (WGS) entry which is preliminary data.</text>
</comment>
<accession>A0A4R1N8E7</accession>
<evidence type="ECO:0000256" key="5">
    <source>
        <dbReference type="ARBA" id="ARBA00022840"/>
    </source>
</evidence>
<evidence type="ECO:0000259" key="8">
    <source>
        <dbReference type="Pfam" id="PF13193"/>
    </source>
</evidence>
<keyword evidence="3" id="KW-0436">Ligase</keyword>
<dbReference type="PROSITE" id="PS00455">
    <property type="entry name" value="AMP_BINDING"/>
    <property type="match status" value="1"/>
</dbReference>
<dbReference type="EMBL" id="SJOI01000001">
    <property type="protein sequence ID" value="TCL03472.1"/>
    <property type="molecule type" value="Genomic_DNA"/>
</dbReference>
<dbReference type="GO" id="GO:0005524">
    <property type="term" value="F:ATP binding"/>
    <property type="evidence" value="ECO:0007669"/>
    <property type="project" value="UniProtKB-KW"/>
</dbReference>
<evidence type="ECO:0000313" key="11">
    <source>
        <dbReference type="Proteomes" id="UP000294555"/>
    </source>
</evidence>
<dbReference type="Pfam" id="PF00501">
    <property type="entry name" value="AMP-binding"/>
    <property type="match status" value="1"/>
</dbReference>
<dbReference type="EC" id="6.2.1.1" evidence="2"/>
<gene>
    <name evidence="10" type="ORF">EZJ58_1544</name>
</gene>
<evidence type="ECO:0000256" key="6">
    <source>
        <dbReference type="ARBA" id="ARBA00022990"/>
    </source>
</evidence>
<keyword evidence="11" id="KW-1185">Reference proteome</keyword>
<dbReference type="Pfam" id="PF16177">
    <property type="entry name" value="ACAS_N"/>
    <property type="match status" value="1"/>
</dbReference>
<keyword evidence="4" id="KW-0547">Nucleotide-binding</keyword>
<protein>
    <recommendedName>
        <fullName evidence="2">acetate--CoA ligase</fullName>
        <ecNumber evidence="2">6.2.1.1</ecNumber>
    </recommendedName>
</protein>
<sequence>MPFANRTDCFPLDWSADFPADSPVSSPSDLLLDPPASSPVDEVFWRREAQRIHWQRPFRQVMALEQGGPHCRWFEGGATNLCYNAVDRHLPLRGGQTALICCDRQGAERRISYAELHREVVAMAWILQRQGVLAGDRVLLCLPVMPPALFAMLACARLGAIHVVVSAQLSAAALAERIDLSQPRLLILEDKINRALLQEGLAPPAVRRIIVGDGGLEAMRYAGGAGDREAGELPGDGELGYRRLRAAYNNEPIPCRWLPAEAPSQLLFTSGTTGTPKGVVRDTGGYAVALCASLPHIFHTGENEVFFTTADIGWVTGHSYLVWAPLLAGFTTLVVTGGGTNTPGRRWWQLIARHSVTRLLTVPGAMRLARMQSETLDPPLTSLRAVYLAGEPLDAKTRQWLEQGAGVPVYDHYWQTESGWPILAGQGGALRPVMDRRVSIVDEQTGRPAATGMLVLHDHLGPGGMQTLWGHDDEFVARYWHHDGEGWRYLTQDRARRDEHGGITIQGRMDDTMNIGGKRLSTAEVEHAALTVPGVAEAAAVGIAHPLLGQMVQLYIVTAPEVPAARHADMRRCLAAVIVARCGRHGRPRSVIFLDSLPKTFSGKIIRRFLRRP</sequence>
<reference evidence="10 11" key="1">
    <citation type="submission" date="2019-02" db="EMBL/GenBank/DDBJ databases">
        <title>Investigation of anaerobic lignin degradation for improved lignocellulosic biofuels.</title>
        <authorList>
            <person name="Deangelis K."/>
        </authorList>
    </citation>
    <scope>NUCLEOTIDE SEQUENCE [LARGE SCALE GENOMIC DNA]</scope>
    <source>
        <strain evidence="10 11">159R</strain>
    </source>
</reference>
<dbReference type="Proteomes" id="UP000294555">
    <property type="component" value="Unassembled WGS sequence"/>
</dbReference>
<dbReference type="RefSeq" id="WP_132922337.1">
    <property type="nucleotide sequence ID" value="NZ_SJOI01000001.1"/>
</dbReference>
<dbReference type="InterPro" id="IPR045851">
    <property type="entry name" value="AMP-bd_C_sf"/>
</dbReference>
<dbReference type="AlphaFoldDB" id="A0A4R1N8E7"/>
<dbReference type="InterPro" id="IPR042099">
    <property type="entry name" value="ANL_N_sf"/>
</dbReference>
<evidence type="ECO:0000256" key="3">
    <source>
        <dbReference type="ARBA" id="ARBA00022598"/>
    </source>
</evidence>
<evidence type="ECO:0000259" key="9">
    <source>
        <dbReference type="Pfam" id="PF16177"/>
    </source>
</evidence>
<dbReference type="SUPFAM" id="SSF56801">
    <property type="entry name" value="Acetyl-CoA synthetase-like"/>
    <property type="match status" value="1"/>
</dbReference>
<organism evidence="10 11">
    <name type="scientific">Sodalis ligni</name>
    <dbReference type="NCBI Taxonomy" id="2697027"/>
    <lineage>
        <taxon>Bacteria</taxon>
        <taxon>Pseudomonadati</taxon>
        <taxon>Pseudomonadota</taxon>
        <taxon>Gammaproteobacteria</taxon>
        <taxon>Enterobacterales</taxon>
        <taxon>Bruguierivoracaceae</taxon>
        <taxon>Sodalis</taxon>
    </lineage>
</organism>
<dbReference type="Pfam" id="PF13193">
    <property type="entry name" value="AMP-binding_C"/>
    <property type="match status" value="1"/>
</dbReference>
<proteinExistence type="inferred from homology"/>